<evidence type="ECO:0000313" key="2">
    <source>
        <dbReference type="Proteomes" id="UP000297245"/>
    </source>
</evidence>
<dbReference type="AlphaFoldDB" id="A0A4S8MBS0"/>
<dbReference type="EMBL" id="ML179111">
    <property type="protein sequence ID" value="THU99947.1"/>
    <property type="molecule type" value="Genomic_DNA"/>
</dbReference>
<protein>
    <submittedName>
        <fullName evidence="1">Uncharacterized protein</fullName>
    </submittedName>
</protein>
<evidence type="ECO:0000313" key="1">
    <source>
        <dbReference type="EMBL" id="THU99947.1"/>
    </source>
</evidence>
<gene>
    <name evidence="1" type="ORF">K435DRAFT_794544</name>
</gene>
<keyword evidence="2" id="KW-1185">Reference proteome</keyword>
<organism evidence="1 2">
    <name type="scientific">Dendrothele bispora (strain CBS 962.96)</name>
    <dbReference type="NCBI Taxonomy" id="1314807"/>
    <lineage>
        <taxon>Eukaryota</taxon>
        <taxon>Fungi</taxon>
        <taxon>Dikarya</taxon>
        <taxon>Basidiomycota</taxon>
        <taxon>Agaricomycotina</taxon>
        <taxon>Agaricomycetes</taxon>
        <taxon>Agaricomycetidae</taxon>
        <taxon>Agaricales</taxon>
        <taxon>Agaricales incertae sedis</taxon>
        <taxon>Dendrothele</taxon>
    </lineage>
</organism>
<reference evidence="1 2" key="1">
    <citation type="journal article" date="2019" name="Nat. Ecol. Evol.">
        <title>Megaphylogeny resolves global patterns of mushroom evolution.</title>
        <authorList>
            <person name="Varga T."/>
            <person name="Krizsan K."/>
            <person name="Foldi C."/>
            <person name="Dima B."/>
            <person name="Sanchez-Garcia M."/>
            <person name="Sanchez-Ramirez S."/>
            <person name="Szollosi G.J."/>
            <person name="Szarkandi J.G."/>
            <person name="Papp V."/>
            <person name="Albert L."/>
            <person name="Andreopoulos W."/>
            <person name="Angelini C."/>
            <person name="Antonin V."/>
            <person name="Barry K.W."/>
            <person name="Bougher N.L."/>
            <person name="Buchanan P."/>
            <person name="Buyck B."/>
            <person name="Bense V."/>
            <person name="Catcheside P."/>
            <person name="Chovatia M."/>
            <person name="Cooper J."/>
            <person name="Damon W."/>
            <person name="Desjardin D."/>
            <person name="Finy P."/>
            <person name="Geml J."/>
            <person name="Haridas S."/>
            <person name="Hughes K."/>
            <person name="Justo A."/>
            <person name="Karasinski D."/>
            <person name="Kautmanova I."/>
            <person name="Kiss B."/>
            <person name="Kocsube S."/>
            <person name="Kotiranta H."/>
            <person name="LaButti K.M."/>
            <person name="Lechner B.E."/>
            <person name="Liimatainen K."/>
            <person name="Lipzen A."/>
            <person name="Lukacs Z."/>
            <person name="Mihaltcheva S."/>
            <person name="Morgado L.N."/>
            <person name="Niskanen T."/>
            <person name="Noordeloos M.E."/>
            <person name="Ohm R.A."/>
            <person name="Ortiz-Santana B."/>
            <person name="Ovrebo C."/>
            <person name="Racz N."/>
            <person name="Riley R."/>
            <person name="Savchenko A."/>
            <person name="Shiryaev A."/>
            <person name="Soop K."/>
            <person name="Spirin V."/>
            <person name="Szebenyi C."/>
            <person name="Tomsovsky M."/>
            <person name="Tulloss R.E."/>
            <person name="Uehling J."/>
            <person name="Grigoriev I.V."/>
            <person name="Vagvolgyi C."/>
            <person name="Papp T."/>
            <person name="Martin F.M."/>
            <person name="Miettinen O."/>
            <person name="Hibbett D.S."/>
            <person name="Nagy L.G."/>
        </authorList>
    </citation>
    <scope>NUCLEOTIDE SEQUENCE [LARGE SCALE GENOMIC DNA]</scope>
    <source>
        <strain evidence="1 2">CBS 962.96</strain>
    </source>
</reference>
<accession>A0A4S8MBS0</accession>
<sequence length="293" mass="32805">MPYSRSFLMTNARPKRLHGIAQTWVNPGNNSYQKSLSYAFATPISSVSEADYPVSTPYIEAVVDLLVHYQTRDHGNSSFRSPTFLNLCIPETNNPVSMDYTEAVADLPMYWGTQPPSSQSATLAPLCNELEYIGLPPGFYPALTMHMYHQNRAVHEEMHIATTGGFVSEMLPTDSPFVFSNSGEFSHPPGRTEAELHPTNRGHIPDGHMHFSNNTVASPVDPNPSLIMVEEFTGNSNVEIHGELYPNPGARDQPQSSRVATDRLLMVSRQRRKHPGKSPSFTREVEDIFMWHM</sequence>
<dbReference type="Proteomes" id="UP000297245">
    <property type="component" value="Unassembled WGS sequence"/>
</dbReference>
<name>A0A4S8MBS0_DENBC</name>
<proteinExistence type="predicted"/>